<feature type="non-terminal residue" evidence="1">
    <location>
        <position position="1"/>
    </location>
</feature>
<sequence>GLPAPLPDVLGLALRWEQETGPAELLLATTGHGLVGRHLLRPARKWSPGFYGSLLPYEANGRHVLLGALAREPALPADLELLARAVRRRPITLDLVVATETGPWERFGELVLTGPARSDGSEPIRFEPARHPIAELPPAGAFQRMREPVYAAVQSVGRRGGVEQ</sequence>
<protein>
    <recommendedName>
        <fullName evidence="3">Phosphodiesterase</fullName>
    </recommendedName>
</protein>
<accession>A0ABW3CG92</accession>
<evidence type="ECO:0008006" key="3">
    <source>
        <dbReference type="Google" id="ProtNLM"/>
    </source>
</evidence>
<organism evidence="1 2">
    <name type="scientific">Actinomadura adrarensis</name>
    <dbReference type="NCBI Taxonomy" id="1819600"/>
    <lineage>
        <taxon>Bacteria</taxon>
        <taxon>Bacillati</taxon>
        <taxon>Actinomycetota</taxon>
        <taxon>Actinomycetes</taxon>
        <taxon>Streptosporangiales</taxon>
        <taxon>Thermomonosporaceae</taxon>
        <taxon>Actinomadura</taxon>
    </lineage>
</organism>
<gene>
    <name evidence="1" type="ORF">ACFQ07_12090</name>
</gene>
<proteinExistence type="predicted"/>
<dbReference type="EMBL" id="JBHTIR010001782">
    <property type="protein sequence ID" value="MFD0852969.1"/>
    <property type="molecule type" value="Genomic_DNA"/>
</dbReference>
<evidence type="ECO:0000313" key="1">
    <source>
        <dbReference type="EMBL" id="MFD0852969.1"/>
    </source>
</evidence>
<dbReference type="Proteomes" id="UP001597083">
    <property type="component" value="Unassembled WGS sequence"/>
</dbReference>
<evidence type="ECO:0000313" key="2">
    <source>
        <dbReference type="Proteomes" id="UP001597083"/>
    </source>
</evidence>
<name>A0ABW3CG92_9ACTN</name>
<reference evidence="2" key="1">
    <citation type="journal article" date="2019" name="Int. J. Syst. Evol. Microbiol.">
        <title>The Global Catalogue of Microorganisms (GCM) 10K type strain sequencing project: providing services to taxonomists for standard genome sequencing and annotation.</title>
        <authorList>
            <consortium name="The Broad Institute Genomics Platform"/>
            <consortium name="The Broad Institute Genome Sequencing Center for Infectious Disease"/>
            <person name="Wu L."/>
            <person name="Ma J."/>
        </authorList>
    </citation>
    <scope>NUCLEOTIDE SEQUENCE [LARGE SCALE GENOMIC DNA]</scope>
    <source>
        <strain evidence="2">JCM 31696</strain>
    </source>
</reference>
<comment type="caution">
    <text evidence="1">The sequence shown here is derived from an EMBL/GenBank/DDBJ whole genome shotgun (WGS) entry which is preliminary data.</text>
</comment>
<keyword evidence="2" id="KW-1185">Reference proteome</keyword>